<dbReference type="AlphaFoldDB" id="X1PKT7"/>
<feature type="non-terminal residue" evidence="1">
    <location>
        <position position="1"/>
    </location>
</feature>
<proteinExistence type="predicted"/>
<comment type="caution">
    <text evidence="1">The sequence shown here is derived from an EMBL/GenBank/DDBJ whole genome shotgun (WGS) entry which is preliminary data.</text>
</comment>
<name>X1PKT7_9ZZZZ</name>
<accession>X1PKT7</accession>
<organism evidence="1">
    <name type="scientific">marine sediment metagenome</name>
    <dbReference type="NCBI Taxonomy" id="412755"/>
    <lineage>
        <taxon>unclassified sequences</taxon>
        <taxon>metagenomes</taxon>
        <taxon>ecological metagenomes</taxon>
    </lineage>
</organism>
<evidence type="ECO:0000313" key="1">
    <source>
        <dbReference type="EMBL" id="GAI43141.1"/>
    </source>
</evidence>
<dbReference type="Gene3D" id="2.160.20.10">
    <property type="entry name" value="Single-stranded right-handed beta-helix, Pectin lyase-like"/>
    <property type="match status" value="1"/>
</dbReference>
<feature type="non-terminal residue" evidence="1">
    <location>
        <position position="257"/>
    </location>
</feature>
<gene>
    <name evidence="1" type="ORF">S06H3_46716</name>
</gene>
<evidence type="ECO:0008006" key="2">
    <source>
        <dbReference type="Google" id="ProtNLM"/>
    </source>
</evidence>
<dbReference type="EMBL" id="BARV01029278">
    <property type="protein sequence ID" value="GAI43141.1"/>
    <property type="molecule type" value="Genomic_DNA"/>
</dbReference>
<sequence length="257" mass="28020">YTIKKNVVTGNLGDGIDVEYTSDSHLINYNDIYDNTGYGVNVLLGISTVDTKYNWWGDASGPTYTAATGASVDVSNPEGTGENITDRVTYYEWLYKPKADVIADNAAYYTRVVSLSVGWNTLSTPIILDAAGDTVDEVVDSAKITIAYWYDTNDADSDGIYWEQVTTGYELKPCDAIYIKMNATDSVILKYNATDISMPTKDLYAGWNLIGLANLETKDVDDAVQSVANTPTNLPGYSQVISPSMNSADWTFSSGQS</sequence>
<reference evidence="1" key="1">
    <citation type="journal article" date="2014" name="Front. Microbiol.">
        <title>High frequency of phylogenetically diverse reductive dehalogenase-homologous genes in deep subseafloor sedimentary metagenomes.</title>
        <authorList>
            <person name="Kawai M."/>
            <person name="Futagami T."/>
            <person name="Toyoda A."/>
            <person name="Takaki Y."/>
            <person name="Nishi S."/>
            <person name="Hori S."/>
            <person name="Arai W."/>
            <person name="Tsubouchi T."/>
            <person name="Morono Y."/>
            <person name="Uchiyama I."/>
            <person name="Ito T."/>
            <person name="Fujiyama A."/>
            <person name="Inagaki F."/>
            <person name="Takami H."/>
        </authorList>
    </citation>
    <scope>NUCLEOTIDE SEQUENCE</scope>
    <source>
        <strain evidence="1">Expedition CK06-06</strain>
    </source>
</reference>
<protein>
    <recommendedName>
        <fullName evidence="2">Right handed beta helix domain-containing protein</fullName>
    </recommendedName>
</protein>
<dbReference type="InterPro" id="IPR012334">
    <property type="entry name" value="Pectin_lyas_fold"/>
</dbReference>